<feature type="domain" description="Pyridoxamine 5'-phosphate oxidase N-terminal" evidence="2">
    <location>
        <begin position="13"/>
        <end position="148"/>
    </location>
</feature>
<dbReference type="Pfam" id="PF01243">
    <property type="entry name" value="PNPOx_N"/>
    <property type="match status" value="1"/>
</dbReference>
<dbReference type="GO" id="GO:0005829">
    <property type="term" value="C:cytosol"/>
    <property type="evidence" value="ECO:0007669"/>
    <property type="project" value="TreeGrafter"/>
</dbReference>
<dbReference type="AlphaFoldDB" id="A0A381P693"/>
<evidence type="ECO:0000313" key="3">
    <source>
        <dbReference type="EMBL" id="SUZ62104.1"/>
    </source>
</evidence>
<dbReference type="InterPro" id="IPR012349">
    <property type="entry name" value="Split_barrel_FMN-bd"/>
</dbReference>
<organism evidence="3">
    <name type="scientific">marine metagenome</name>
    <dbReference type="NCBI Taxonomy" id="408172"/>
    <lineage>
        <taxon>unclassified sequences</taxon>
        <taxon>metagenomes</taxon>
        <taxon>ecological metagenomes</taxon>
    </lineage>
</organism>
<dbReference type="EMBL" id="UINC01000847">
    <property type="protein sequence ID" value="SUZ62104.1"/>
    <property type="molecule type" value="Genomic_DNA"/>
</dbReference>
<dbReference type="InterPro" id="IPR052019">
    <property type="entry name" value="F420H2_bilvrd_red/Heme_oxyg"/>
</dbReference>
<dbReference type="GO" id="GO:0070967">
    <property type="term" value="F:coenzyme F420 binding"/>
    <property type="evidence" value="ECO:0007669"/>
    <property type="project" value="TreeGrafter"/>
</dbReference>
<evidence type="ECO:0000259" key="2">
    <source>
        <dbReference type="Pfam" id="PF01243"/>
    </source>
</evidence>
<dbReference type="InterPro" id="IPR011576">
    <property type="entry name" value="Pyridox_Oxase_N"/>
</dbReference>
<dbReference type="SUPFAM" id="SSF50475">
    <property type="entry name" value="FMN-binding split barrel"/>
    <property type="match status" value="1"/>
</dbReference>
<name>A0A381P693_9ZZZZ</name>
<sequence>MSSNRRDLIRMTDDEMAAFIEEQKSLQVACHDRDGSIHLSTLWFAVMEGRLAFGTYTRSQKILNLQRNDRITLLLEDGLTYETLRGVMIKGRAILHGSDDVEEVRRVARAVMKRNQMGVPEEHLEAAAAVWAAKRTAVVVEPETVISWDHTKLDGVY</sequence>
<keyword evidence="1" id="KW-0560">Oxidoreductase</keyword>
<dbReference type="GO" id="GO:0016627">
    <property type="term" value="F:oxidoreductase activity, acting on the CH-CH group of donors"/>
    <property type="evidence" value="ECO:0007669"/>
    <property type="project" value="TreeGrafter"/>
</dbReference>
<proteinExistence type="predicted"/>
<protein>
    <recommendedName>
        <fullName evidence="2">Pyridoxamine 5'-phosphate oxidase N-terminal domain-containing protein</fullName>
    </recommendedName>
</protein>
<evidence type="ECO:0000256" key="1">
    <source>
        <dbReference type="ARBA" id="ARBA00023002"/>
    </source>
</evidence>
<gene>
    <name evidence="3" type="ORF">METZ01_LOCUS14958</name>
</gene>
<dbReference type="Gene3D" id="2.30.110.10">
    <property type="entry name" value="Electron Transport, Fmn-binding Protein, Chain A"/>
    <property type="match status" value="1"/>
</dbReference>
<reference evidence="3" key="1">
    <citation type="submission" date="2018-05" db="EMBL/GenBank/DDBJ databases">
        <authorList>
            <person name="Lanie J.A."/>
            <person name="Ng W.-L."/>
            <person name="Kazmierczak K.M."/>
            <person name="Andrzejewski T.M."/>
            <person name="Davidsen T.M."/>
            <person name="Wayne K.J."/>
            <person name="Tettelin H."/>
            <person name="Glass J.I."/>
            <person name="Rusch D."/>
            <person name="Podicherti R."/>
            <person name="Tsui H.-C.T."/>
            <person name="Winkler M.E."/>
        </authorList>
    </citation>
    <scope>NUCLEOTIDE SEQUENCE</scope>
</reference>
<dbReference type="PANTHER" id="PTHR35176:SF6">
    <property type="entry name" value="HEME OXYGENASE HI_0854-RELATED"/>
    <property type="match status" value="1"/>
</dbReference>
<dbReference type="PANTHER" id="PTHR35176">
    <property type="entry name" value="HEME OXYGENASE HI_0854-RELATED"/>
    <property type="match status" value="1"/>
</dbReference>
<accession>A0A381P693</accession>